<dbReference type="PANTHER" id="PTHR33121">
    <property type="entry name" value="CYCLIC DI-GMP PHOSPHODIESTERASE PDEF"/>
    <property type="match status" value="1"/>
</dbReference>
<dbReference type="InterPro" id="IPR050706">
    <property type="entry name" value="Cyclic-di-GMP_PDE-like"/>
</dbReference>
<dbReference type="InterPro" id="IPR035919">
    <property type="entry name" value="EAL_sf"/>
</dbReference>
<evidence type="ECO:0000259" key="2">
    <source>
        <dbReference type="PROSITE" id="PS50883"/>
    </source>
</evidence>
<evidence type="ECO:0000259" key="3">
    <source>
        <dbReference type="PROSITE" id="PS50887"/>
    </source>
</evidence>
<feature type="transmembrane region" description="Helical" evidence="1">
    <location>
        <begin position="220"/>
        <end position="240"/>
    </location>
</feature>
<dbReference type="CDD" id="cd01949">
    <property type="entry name" value="GGDEF"/>
    <property type="match status" value="1"/>
</dbReference>
<proteinExistence type="predicted"/>
<dbReference type="InterPro" id="IPR029787">
    <property type="entry name" value="Nucleotide_cyclase"/>
</dbReference>
<dbReference type="RefSeq" id="WP_202989382.1">
    <property type="nucleotide sequence ID" value="NZ_JAENHO010000001.1"/>
</dbReference>
<feature type="domain" description="GGDEF" evidence="3">
    <location>
        <begin position="310"/>
        <end position="444"/>
    </location>
</feature>
<dbReference type="PROSITE" id="PS50887">
    <property type="entry name" value="GGDEF"/>
    <property type="match status" value="1"/>
</dbReference>
<keyword evidence="1" id="KW-0472">Membrane</keyword>
<evidence type="ECO:0000313" key="4">
    <source>
        <dbReference type="EMBL" id="MBL7253044.1"/>
    </source>
</evidence>
<keyword evidence="1" id="KW-0812">Transmembrane</keyword>
<dbReference type="SMART" id="SM00052">
    <property type="entry name" value="EAL"/>
    <property type="match status" value="1"/>
</dbReference>
<feature type="transmembrane region" description="Helical" evidence="1">
    <location>
        <begin position="58"/>
        <end position="77"/>
    </location>
</feature>
<protein>
    <submittedName>
        <fullName evidence="4">Bifunctional diguanylate cyclase/phosphodiesterase</fullName>
    </submittedName>
</protein>
<reference evidence="4 5" key="1">
    <citation type="submission" date="2021-01" db="EMBL/GenBank/DDBJ databases">
        <title>Actinoplanes sp. nov. LDG1-01 isolated from lichen.</title>
        <authorList>
            <person name="Saeng-In P."/>
            <person name="Phongsopitanun W."/>
            <person name="Kanchanasin P."/>
            <person name="Yuki M."/>
            <person name="Kudo T."/>
            <person name="Ohkuma M."/>
            <person name="Tanasupawat S."/>
        </authorList>
    </citation>
    <scope>NUCLEOTIDE SEQUENCE [LARGE SCALE GENOMIC DNA]</scope>
    <source>
        <strain evidence="4 5">LDG1-01</strain>
    </source>
</reference>
<dbReference type="Proteomes" id="UP000598996">
    <property type="component" value="Unassembled WGS sequence"/>
</dbReference>
<dbReference type="PANTHER" id="PTHR33121:SF79">
    <property type="entry name" value="CYCLIC DI-GMP PHOSPHODIESTERASE PDED-RELATED"/>
    <property type="match status" value="1"/>
</dbReference>
<name>A0ABS1VEE6_9ACTN</name>
<accession>A0ABS1VEE6</accession>
<dbReference type="CDD" id="cd01948">
    <property type="entry name" value="EAL"/>
    <property type="match status" value="1"/>
</dbReference>
<organism evidence="4 5">
    <name type="scientific">Paractinoplanes lichenicola</name>
    <dbReference type="NCBI Taxonomy" id="2802976"/>
    <lineage>
        <taxon>Bacteria</taxon>
        <taxon>Bacillati</taxon>
        <taxon>Actinomycetota</taxon>
        <taxon>Actinomycetes</taxon>
        <taxon>Micromonosporales</taxon>
        <taxon>Micromonosporaceae</taxon>
        <taxon>Paractinoplanes</taxon>
    </lineage>
</organism>
<dbReference type="Gene3D" id="3.30.70.270">
    <property type="match status" value="1"/>
</dbReference>
<dbReference type="InterPro" id="IPR001633">
    <property type="entry name" value="EAL_dom"/>
</dbReference>
<keyword evidence="5" id="KW-1185">Reference proteome</keyword>
<feature type="transmembrane region" description="Helical" evidence="1">
    <location>
        <begin position="188"/>
        <end position="208"/>
    </location>
</feature>
<evidence type="ECO:0000313" key="5">
    <source>
        <dbReference type="Proteomes" id="UP000598996"/>
    </source>
</evidence>
<keyword evidence="1" id="KW-1133">Transmembrane helix</keyword>
<dbReference type="EMBL" id="JAENHO010000001">
    <property type="protein sequence ID" value="MBL7253044.1"/>
    <property type="molecule type" value="Genomic_DNA"/>
</dbReference>
<dbReference type="Gene3D" id="3.20.20.450">
    <property type="entry name" value="EAL domain"/>
    <property type="match status" value="1"/>
</dbReference>
<dbReference type="SUPFAM" id="SSF141868">
    <property type="entry name" value="EAL domain-like"/>
    <property type="match status" value="1"/>
</dbReference>
<dbReference type="NCBIfam" id="TIGR00254">
    <property type="entry name" value="GGDEF"/>
    <property type="match status" value="1"/>
</dbReference>
<dbReference type="SUPFAM" id="SSF55073">
    <property type="entry name" value="Nucleotide cyclase"/>
    <property type="match status" value="1"/>
</dbReference>
<feature type="domain" description="EAL" evidence="2">
    <location>
        <begin position="453"/>
        <end position="697"/>
    </location>
</feature>
<feature type="transmembrane region" description="Helical" evidence="1">
    <location>
        <begin position="129"/>
        <end position="148"/>
    </location>
</feature>
<dbReference type="InterPro" id="IPR043128">
    <property type="entry name" value="Rev_trsase/Diguanyl_cyclase"/>
</dbReference>
<dbReference type="InterPro" id="IPR000160">
    <property type="entry name" value="GGDEF_dom"/>
</dbReference>
<comment type="caution">
    <text evidence="4">The sequence shown here is derived from an EMBL/GenBank/DDBJ whole genome shotgun (WGS) entry which is preliminary data.</text>
</comment>
<sequence>MMLVTVAGVALHAVTAWRGRGVTRLVWATTATGLACWAFAEISVGVPALRDGVAPGRGTIATILNLGSLVLAVVAMLSIPTAPRTAVGKMRMGLDGIVAASALLGTAWTLVLAPMIQVSGSFSNALVDLAYPIAAVALLAISLVQLAGQPLRRATALTAISGGIVVLTVTLLVEVVGQVLGQGWLRPWVLGGYVAAAVLMSIAPLAPLPAPAAPTASSPVLPYVPVVGYVAVVAVQAAGGRALDPEVVWAALLMVGAVLGRQFLALRANAALSRDLAAERERYAHEAAHDSLTGLANRAGLQSALATVRPGAALLLIDLDDFKIVNDTLGHGAGDDLLRLTADRIRQVTAAHGDNALPVRLGGDEFAVLLRRGGAELGRDVATGIVDRLGEPTTLHGRRTAVRASIGVAAAGPGADAQSLLRDADIALYQAKDLDKGGWRPYDEQLDTAIRRRRALRDELAHAIRAGEQLHLVYQPIVDLRGGGPVGVEALVRWRRPGHGTVPPDDFLPVAREAGLMRALDRWVLTAALAATPGTNVHVNVSAEYLAGGTLPGDVARALAETGRPPSALTLEVTETALIGNLDVAARLLQSVRDLGVRVALDDFGVGYSSLTYLRRLPVDGIKIDRSFVAELHRDPEATVLVRTIMTLIGGLGLDCVAEGVETEEQAAVLRELGCHQAQGYLYGRPAPMLSNAVARL</sequence>
<feature type="transmembrane region" description="Helical" evidence="1">
    <location>
        <begin position="26"/>
        <end position="46"/>
    </location>
</feature>
<evidence type="ECO:0000256" key="1">
    <source>
        <dbReference type="SAM" id="Phobius"/>
    </source>
</evidence>
<dbReference type="PROSITE" id="PS50883">
    <property type="entry name" value="EAL"/>
    <property type="match status" value="1"/>
</dbReference>
<dbReference type="SMART" id="SM00267">
    <property type="entry name" value="GGDEF"/>
    <property type="match status" value="1"/>
</dbReference>
<dbReference type="Pfam" id="PF00990">
    <property type="entry name" value="GGDEF"/>
    <property type="match status" value="1"/>
</dbReference>
<gene>
    <name evidence="4" type="ORF">JKJ07_01835</name>
</gene>
<dbReference type="Pfam" id="PF00563">
    <property type="entry name" value="EAL"/>
    <property type="match status" value="1"/>
</dbReference>
<feature type="transmembrane region" description="Helical" evidence="1">
    <location>
        <begin position="97"/>
        <end position="117"/>
    </location>
</feature>
<feature type="transmembrane region" description="Helical" evidence="1">
    <location>
        <begin position="154"/>
        <end position="176"/>
    </location>
</feature>